<organism evidence="6 7">
    <name type="scientific">Sphingobium cloacae</name>
    <dbReference type="NCBI Taxonomy" id="120107"/>
    <lineage>
        <taxon>Bacteria</taxon>
        <taxon>Pseudomonadati</taxon>
        <taxon>Pseudomonadota</taxon>
        <taxon>Alphaproteobacteria</taxon>
        <taxon>Sphingomonadales</taxon>
        <taxon>Sphingomonadaceae</taxon>
        <taxon>Sphingobium</taxon>
    </lineage>
</organism>
<evidence type="ECO:0000256" key="1">
    <source>
        <dbReference type="ARBA" id="ARBA00010164"/>
    </source>
</evidence>
<evidence type="ECO:0000313" key="7">
    <source>
        <dbReference type="Proteomes" id="UP000218272"/>
    </source>
</evidence>
<gene>
    <name evidence="6" type="ORF">SCLO_1000610</name>
</gene>
<evidence type="ECO:0000259" key="5">
    <source>
        <dbReference type="Pfam" id="PF13657"/>
    </source>
</evidence>
<sequence length="416" mass="45220">MKLAAGTPLQIGLWQDEGSPAEPVGRLAMGRGRAVLEWSSEMVAGKRPIAPALYPAEPGLHEARSRDFEGLHGFLADSLPEGWGALLMKRRLAKLEVRWEGLDGVDRLALVGRQGRGALIYEPATTPAEEVATLDLDALAAEARSILLGDEARLADTLATLAGASGGARPKIHVGFSPDGDIHVAEGEVAAGFESWIVKFRALTDPIDIGAVEEAYARMARAAGIVMAPSRLLPAKDGPGYFATRRFDRPQPGRRVHMVSLAGAIEAPPHAPSIDYDGFLRAVQGITRHADDLDQAFRRMLFNILAYNRDDHTRQHAFLLGTRDQWRLAPAYDLTFSHGPGGEHYLAVEGEGRTPTRAHVERLAKRHGLSDSSVSDMIDAVRASLAQWPVHAEELGVTASREEVAERLAHMNRIFF</sequence>
<dbReference type="KEGG" id="sclo:SCLO_1000610"/>
<dbReference type="GO" id="GO:0005829">
    <property type="term" value="C:cytosol"/>
    <property type="evidence" value="ECO:0007669"/>
    <property type="project" value="TreeGrafter"/>
</dbReference>
<dbReference type="AlphaFoldDB" id="A0A1E1EXZ6"/>
<evidence type="ECO:0000256" key="2">
    <source>
        <dbReference type="ARBA" id="ARBA00022679"/>
    </source>
</evidence>
<dbReference type="PANTHER" id="PTHR37419">
    <property type="entry name" value="SERINE/THREONINE-PROTEIN KINASE TOXIN HIPA"/>
    <property type="match status" value="1"/>
</dbReference>
<evidence type="ECO:0000256" key="3">
    <source>
        <dbReference type="ARBA" id="ARBA00022777"/>
    </source>
</evidence>
<dbReference type="InterPro" id="IPR017508">
    <property type="entry name" value="HipA_N1"/>
</dbReference>
<dbReference type="Pfam" id="PF07804">
    <property type="entry name" value="HipA_C"/>
    <property type="match status" value="1"/>
</dbReference>
<dbReference type="RefSeq" id="WP_066521699.1">
    <property type="nucleotide sequence ID" value="NZ_AP017655.1"/>
</dbReference>
<keyword evidence="3" id="KW-0418">Kinase</keyword>
<accession>A0A1E1EXZ6</accession>
<keyword evidence="2" id="KW-0808">Transferase</keyword>
<evidence type="ECO:0000313" key="6">
    <source>
        <dbReference type="EMBL" id="BAV63101.1"/>
    </source>
</evidence>
<dbReference type="GO" id="GO:0004674">
    <property type="term" value="F:protein serine/threonine kinase activity"/>
    <property type="evidence" value="ECO:0007669"/>
    <property type="project" value="TreeGrafter"/>
</dbReference>
<comment type="similarity">
    <text evidence="1">Belongs to the HipA Ser/Thr kinase family.</text>
</comment>
<feature type="domain" description="HipA N-terminal subdomain 1" evidence="5">
    <location>
        <begin position="22"/>
        <end position="121"/>
    </location>
</feature>
<dbReference type="OrthoDB" id="9805913at2"/>
<keyword evidence="7" id="KW-1185">Reference proteome</keyword>
<dbReference type="InterPro" id="IPR052028">
    <property type="entry name" value="HipA_Ser/Thr_kinase"/>
</dbReference>
<dbReference type="Proteomes" id="UP000218272">
    <property type="component" value="Chromosome SCLO_1"/>
</dbReference>
<dbReference type="EMBL" id="AP017655">
    <property type="protein sequence ID" value="BAV63101.1"/>
    <property type="molecule type" value="Genomic_DNA"/>
</dbReference>
<protein>
    <submittedName>
        <fullName evidence="6">HipA domain-containing protein</fullName>
    </submittedName>
</protein>
<proteinExistence type="inferred from homology"/>
<evidence type="ECO:0000259" key="4">
    <source>
        <dbReference type="Pfam" id="PF07804"/>
    </source>
</evidence>
<name>A0A1E1EXZ6_9SPHN</name>
<dbReference type="InterPro" id="IPR012893">
    <property type="entry name" value="HipA-like_C"/>
</dbReference>
<feature type="domain" description="HipA-like C-terminal" evidence="4">
    <location>
        <begin position="165"/>
        <end position="387"/>
    </location>
</feature>
<dbReference type="Pfam" id="PF13657">
    <property type="entry name" value="Couple_hipA"/>
    <property type="match status" value="1"/>
</dbReference>
<dbReference type="PANTHER" id="PTHR37419:SF8">
    <property type="entry name" value="TOXIN YJJJ"/>
    <property type="match status" value="1"/>
</dbReference>
<reference evidence="6 7" key="1">
    <citation type="submission" date="2016-10" db="EMBL/GenBank/DDBJ databases">
        <title>Complete Genome Sequence of the Nonylphenol-Degrading Bacterium Sphingobium cloacae JCM 10874T.</title>
        <authorList>
            <person name="Ootsuka M."/>
            <person name="Nishizawa T."/>
            <person name="Ohta H."/>
        </authorList>
    </citation>
    <scope>NUCLEOTIDE SEQUENCE [LARGE SCALE GENOMIC DNA]</scope>
    <source>
        <strain evidence="6 7">JCM 10874</strain>
    </source>
</reference>